<feature type="compositionally biased region" description="Basic and acidic residues" evidence="1">
    <location>
        <begin position="142"/>
        <end position="157"/>
    </location>
</feature>
<evidence type="ECO:0000313" key="2">
    <source>
        <dbReference type="EMBL" id="CAA9319572.1"/>
    </source>
</evidence>
<organism evidence="2">
    <name type="scientific">uncultured Frankineae bacterium</name>
    <dbReference type="NCBI Taxonomy" id="437475"/>
    <lineage>
        <taxon>Bacteria</taxon>
        <taxon>Bacillati</taxon>
        <taxon>Actinomycetota</taxon>
        <taxon>Actinomycetes</taxon>
        <taxon>Frankiales</taxon>
        <taxon>environmental samples</taxon>
    </lineage>
</organism>
<feature type="compositionally biased region" description="Basic residues" evidence="1">
    <location>
        <begin position="1"/>
        <end position="18"/>
    </location>
</feature>
<reference evidence="2" key="1">
    <citation type="submission" date="2020-02" db="EMBL/GenBank/DDBJ databases">
        <authorList>
            <person name="Meier V. D."/>
        </authorList>
    </citation>
    <scope>NUCLEOTIDE SEQUENCE</scope>
    <source>
        <strain evidence="2">AVDCRST_MAG16</strain>
    </source>
</reference>
<feature type="compositionally biased region" description="Basic and acidic residues" evidence="1">
    <location>
        <begin position="26"/>
        <end position="69"/>
    </location>
</feature>
<feature type="compositionally biased region" description="Basic residues" evidence="1">
    <location>
        <begin position="217"/>
        <end position="229"/>
    </location>
</feature>
<feature type="compositionally biased region" description="Low complexity" evidence="1">
    <location>
        <begin position="95"/>
        <end position="116"/>
    </location>
</feature>
<feature type="compositionally biased region" description="Basic and acidic residues" evidence="1">
    <location>
        <begin position="239"/>
        <end position="254"/>
    </location>
</feature>
<feature type="region of interest" description="Disordered" evidence="1">
    <location>
        <begin position="1"/>
        <end position="309"/>
    </location>
</feature>
<dbReference type="EMBL" id="CADCUE010000055">
    <property type="protein sequence ID" value="CAA9319572.1"/>
    <property type="molecule type" value="Genomic_DNA"/>
</dbReference>
<dbReference type="AlphaFoldDB" id="A0A6J4KZ22"/>
<feature type="non-terminal residue" evidence="2">
    <location>
        <position position="1"/>
    </location>
</feature>
<protein>
    <submittedName>
        <fullName evidence="2">Uncharacterized protein</fullName>
    </submittedName>
</protein>
<proteinExistence type="predicted"/>
<evidence type="ECO:0000256" key="1">
    <source>
        <dbReference type="SAM" id="MobiDB-lite"/>
    </source>
</evidence>
<feature type="non-terminal residue" evidence="2">
    <location>
        <position position="343"/>
    </location>
</feature>
<feature type="compositionally biased region" description="Basic residues" evidence="1">
    <location>
        <begin position="158"/>
        <end position="168"/>
    </location>
</feature>
<sequence>ADHHRRRRSDRRREHGHRLTGAARAAPRERGDQGVRPPDRPRPGLRAEQERVDAGQRPDPHRGRGDPPHRQVVLRAGHRGARAGAARCRVRRPAPRAAAWTLLGPPRLRPGGAAAAGRRRRRPHRPAHRRRARRAAPARSADGLRRRQRDRSDERADRRRRRRPRRHGAPGAPRPHAHRAHRRRSVRSPQLPRARRPPGGLDVGPAHGRAVSGAVPGRRRLLHRRRRAAGHAAAARARRPADSGLRRLRRDGVRSARRSPRGGAGRPPSDVGGRRGRPRARRPVRPHDRRAAGGRPGTLGRPDAARHPGRHLHALERAPAAPGLARAAVLHGTGLPARVTGSL</sequence>
<accession>A0A6J4KZ22</accession>
<gene>
    <name evidence="2" type="ORF">AVDCRST_MAG16-711</name>
</gene>
<name>A0A6J4KZ22_9ACTN</name>
<feature type="compositionally biased region" description="Basic residues" evidence="1">
    <location>
        <begin position="274"/>
        <end position="284"/>
    </location>
</feature>
<feature type="compositionally biased region" description="Basic residues" evidence="1">
    <location>
        <begin position="117"/>
        <end position="136"/>
    </location>
</feature>
<feature type="compositionally biased region" description="Basic residues" evidence="1">
    <location>
        <begin position="175"/>
        <end position="186"/>
    </location>
</feature>